<dbReference type="Pfam" id="PF00472">
    <property type="entry name" value="RF-1"/>
    <property type="match status" value="1"/>
</dbReference>
<feature type="compositionally biased region" description="Basic residues" evidence="1">
    <location>
        <begin position="128"/>
        <end position="146"/>
    </location>
</feature>
<sequence>MPPRLDDPLQANGETIFPDEWEESFIRASGPGGQNVNKVSTAVQLRFDVLRAKGLSGRVQSRMLILAGSRASKDGVITVEANRFRTQERNRLDARERLGDMLTQAAEPPPKPRRKTKPTKGSVEERLKKKAGRSVVKKMRGRVGDD</sequence>
<evidence type="ECO:0000313" key="3">
    <source>
        <dbReference type="EMBL" id="MCO6048904.1"/>
    </source>
</evidence>
<organism evidence="3 4">
    <name type="scientific">Mesorhizobium liriopis</name>
    <dbReference type="NCBI Taxonomy" id="2953882"/>
    <lineage>
        <taxon>Bacteria</taxon>
        <taxon>Pseudomonadati</taxon>
        <taxon>Pseudomonadota</taxon>
        <taxon>Alphaproteobacteria</taxon>
        <taxon>Hyphomicrobiales</taxon>
        <taxon>Phyllobacteriaceae</taxon>
        <taxon>Mesorhizobium</taxon>
    </lineage>
</organism>
<dbReference type="GO" id="GO:0004045">
    <property type="term" value="F:peptidyl-tRNA hydrolase activity"/>
    <property type="evidence" value="ECO:0007669"/>
    <property type="project" value="UniProtKB-EC"/>
</dbReference>
<dbReference type="EMBL" id="JAMXQS010000002">
    <property type="protein sequence ID" value="MCO6048904.1"/>
    <property type="molecule type" value="Genomic_DNA"/>
</dbReference>
<feature type="region of interest" description="Disordered" evidence="1">
    <location>
        <begin position="100"/>
        <end position="146"/>
    </location>
</feature>
<dbReference type="Gene3D" id="3.30.160.20">
    <property type="match status" value="1"/>
</dbReference>
<reference evidence="3 4" key="1">
    <citation type="submission" date="2022-06" db="EMBL/GenBank/DDBJ databases">
        <title>Mesorhizobium sp. strain RP14 Genome sequencing and assembly.</title>
        <authorList>
            <person name="Kim I."/>
        </authorList>
    </citation>
    <scope>NUCLEOTIDE SEQUENCE [LARGE SCALE GENOMIC DNA]</scope>
    <source>
        <strain evidence="4">RP14(2022)</strain>
    </source>
</reference>
<name>A0ABT1C257_9HYPH</name>
<evidence type="ECO:0000313" key="4">
    <source>
        <dbReference type="Proteomes" id="UP001205906"/>
    </source>
</evidence>
<comment type="caution">
    <text evidence="3">The sequence shown here is derived from an EMBL/GenBank/DDBJ whole genome shotgun (WGS) entry which is preliminary data.</text>
</comment>
<gene>
    <name evidence="3" type="primary">arfB</name>
    <name evidence="3" type="ORF">NGM99_03765</name>
</gene>
<accession>A0ABT1C257</accession>
<feature type="domain" description="Prokaryotic-type class I peptide chain release factors" evidence="2">
    <location>
        <begin position="27"/>
        <end position="43"/>
    </location>
</feature>
<keyword evidence="4" id="KW-1185">Reference proteome</keyword>
<keyword evidence="3" id="KW-0378">Hydrolase</keyword>
<evidence type="ECO:0000259" key="2">
    <source>
        <dbReference type="PROSITE" id="PS00745"/>
    </source>
</evidence>
<dbReference type="Proteomes" id="UP001205906">
    <property type="component" value="Unassembled WGS sequence"/>
</dbReference>
<proteinExistence type="predicted"/>
<dbReference type="PANTHER" id="PTHR47814:SF1">
    <property type="entry name" value="PEPTIDYL-TRNA HYDROLASE ARFB"/>
    <property type="match status" value="1"/>
</dbReference>
<dbReference type="SUPFAM" id="SSF110916">
    <property type="entry name" value="Peptidyl-tRNA hydrolase domain-like"/>
    <property type="match status" value="1"/>
</dbReference>
<dbReference type="RefSeq" id="WP_252816153.1">
    <property type="nucleotide sequence ID" value="NZ_JAMXQS010000002.1"/>
</dbReference>
<dbReference type="InterPro" id="IPR000352">
    <property type="entry name" value="Pep_chain_release_fac_I"/>
</dbReference>
<dbReference type="PROSITE" id="PS00745">
    <property type="entry name" value="RF_PROK_I"/>
    <property type="match status" value="1"/>
</dbReference>
<protein>
    <submittedName>
        <fullName evidence="3">Aminoacyl-tRNA hydrolase</fullName>
        <ecNumber evidence="3">3.1.1.29</ecNumber>
    </submittedName>
</protein>
<dbReference type="NCBIfam" id="NF006718">
    <property type="entry name" value="PRK09256.1"/>
    <property type="match status" value="1"/>
</dbReference>
<evidence type="ECO:0000256" key="1">
    <source>
        <dbReference type="SAM" id="MobiDB-lite"/>
    </source>
</evidence>
<dbReference type="PANTHER" id="PTHR47814">
    <property type="entry name" value="PEPTIDYL-TRNA HYDROLASE ARFB"/>
    <property type="match status" value="1"/>
</dbReference>
<dbReference type="EC" id="3.1.1.29" evidence="3"/>